<comment type="caution">
    <text evidence="1">The sequence shown here is derived from an EMBL/GenBank/DDBJ whole genome shotgun (WGS) entry which is preliminary data.</text>
</comment>
<proteinExistence type="predicted"/>
<gene>
    <name evidence="1" type="ORF">ACFSX4_08730</name>
</gene>
<dbReference type="InterPro" id="IPR012674">
    <property type="entry name" value="Calycin"/>
</dbReference>
<dbReference type="RefSeq" id="WP_377773676.1">
    <property type="nucleotide sequence ID" value="NZ_JBHUOQ010000003.1"/>
</dbReference>
<keyword evidence="2" id="KW-1185">Reference proteome</keyword>
<sequence>MEKKISQYNLSQQADLNGETDIFKQRVEVTEIVRRDRYLTYKETLDEYEINVVLRLGEDYAKIQRRGIINMNFYFAEGVRTDTFYESPAGKHHYQIETDKIDIQDDNICIEYTLFDGGDILGEYKYQLQKVG</sequence>
<dbReference type="Pfam" id="PF09148">
    <property type="entry name" value="DUF1934"/>
    <property type="match status" value="1"/>
</dbReference>
<evidence type="ECO:0000313" key="2">
    <source>
        <dbReference type="Proteomes" id="UP001597519"/>
    </source>
</evidence>
<organism evidence="1 2">
    <name type="scientific">Corticicoccus populi</name>
    <dbReference type="NCBI Taxonomy" id="1812821"/>
    <lineage>
        <taxon>Bacteria</taxon>
        <taxon>Bacillati</taxon>
        <taxon>Bacillota</taxon>
        <taxon>Bacilli</taxon>
        <taxon>Bacillales</taxon>
        <taxon>Staphylococcaceae</taxon>
        <taxon>Corticicoccus</taxon>
    </lineage>
</organism>
<evidence type="ECO:0000313" key="1">
    <source>
        <dbReference type="EMBL" id="MFD2830544.1"/>
    </source>
</evidence>
<dbReference type="Proteomes" id="UP001597519">
    <property type="component" value="Unassembled WGS sequence"/>
</dbReference>
<dbReference type="SUPFAM" id="SSF50814">
    <property type="entry name" value="Lipocalins"/>
    <property type="match status" value="1"/>
</dbReference>
<dbReference type="InterPro" id="IPR015231">
    <property type="entry name" value="DUF1934"/>
</dbReference>
<protein>
    <submittedName>
        <fullName evidence="1">DUF1934 family protein</fullName>
    </submittedName>
</protein>
<accession>A0ABW5WYT6</accession>
<name>A0ABW5WYT6_9STAP</name>
<dbReference type="Gene3D" id="2.40.128.20">
    <property type="match status" value="1"/>
</dbReference>
<dbReference type="EMBL" id="JBHUOQ010000003">
    <property type="protein sequence ID" value="MFD2830544.1"/>
    <property type="molecule type" value="Genomic_DNA"/>
</dbReference>
<reference evidence="2" key="1">
    <citation type="journal article" date="2019" name="Int. J. Syst. Evol. Microbiol.">
        <title>The Global Catalogue of Microorganisms (GCM) 10K type strain sequencing project: providing services to taxonomists for standard genome sequencing and annotation.</title>
        <authorList>
            <consortium name="The Broad Institute Genomics Platform"/>
            <consortium name="The Broad Institute Genome Sequencing Center for Infectious Disease"/>
            <person name="Wu L."/>
            <person name="Ma J."/>
        </authorList>
    </citation>
    <scope>NUCLEOTIDE SEQUENCE [LARGE SCALE GENOMIC DNA]</scope>
    <source>
        <strain evidence="2">KCTC 33575</strain>
    </source>
</reference>